<dbReference type="EnsemblPlants" id="OB03G19370.1">
    <property type="protein sequence ID" value="OB03G19370.1"/>
    <property type="gene ID" value="OB03G19370"/>
</dbReference>
<proteinExistence type="predicted"/>
<evidence type="ECO:0000313" key="1">
    <source>
        <dbReference type="EnsemblPlants" id="OB03G19370.1"/>
    </source>
</evidence>
<dbReference type="Gramene" id="OB03G19370.1">
    <property type="protein sequence ID" value="OB03G19370.1"/>
    <property type="gene ID" value="OB03G19370"/>
</dbReference>
<accession>J3LLL1</accession>
<sequence>MRGRFSCRFRDPIRRSDAATVQSDLSWMDGRVRLSARGNHGSRRGAVWIWREAARPRIWGAGSETGEFRIICSTRVASFLEHAATRADLWMSWLFCAQIGHDEAFPGCSVRVNAAKPAG</sequence>
<evidence type="ECO:0000313" key="2">
    <source>
        <dbReference type="Proteomes" id="UP000006038"/>
    </source>
</evidence>
<organism evidence="1">
    <name type="scientific">Oryza brachyantha</name>
    <name type="common">malo sina</name>
    <dbReference type="NCBI Taxonomy" id="4533"/>
    <lineage>
        <taxon>Eukaryota</taxon>
        <taxon>Viridiplantae</taxon>
        <taxon>Streptophyta</taxon>
        <taxon>Embryophyta</taxon>
        <taxon>Tracheophyta</taxon>
        <taxon>Spermatophyta</taxon>
        <taxon>Magnoliopsida</taxon>
        <taxon>Liliopsida</taxon>
        <taxon>Poales</taxon>
        <taxon>Poaceae</taxon>
        <taxon>BOP clade</taxon>
        <taxon>Oryzoideae</taxon>
        <taxon>Oryzeae</taxon>
        <taxon>Oryzinae</taxon>
        <taxon>Oryza</taxon>
    </lineage>
</organism>
<protein>
    <submittedName>
        <fullName evidence="1">Uncharacterized protein</fullName>
    </submittedName>
</protein>
<reference evidence="1" key="1">
    <citation type="journal article" date="2013" name="Nat. Commun.">
        <title>Whole-genome sequencing of Oryza brachyantha reveals mechanisms underlying Oryza genome evolution.</title>
        <authorList>
            <person name="Chen J."/>
            <person name="Huang Q."/>
            <person name="Gao D."/>
            <person name="Wang J."/>
            <person name="Lang Y."/>
            <person name="Liu T."/>
            <person name="Li B."/>
            <person name="Bai Z."/>
            <person name="Luis Goicoechea J."/>
            <person name="Liang C."/>
            <person name="Chen C."/>
            <person name="Zhang W."/>
            <person name="Sun S."/>
            <person name="Liao Y."/>
            <person name="Zhang X."/>
            <person name="Yang L."/>
            <person name="Song C."/>
            <person name="Wang M."/>
            <person name="Shi J."/>
            <person name="Liu G."/>
            <person name="Liu J."/>
            <person name="Zhou H."/>
            <person name="Zhou W."/>
            <person name="Yu Q."/>
            <person name="An N."/>
            <person name="Chen Y."/>
            <person name="Cai Q."/>
            <person name="Wang B."/>
            <person name="Liu B."/>
            <person name="Min J."/>
            <person name="Huang Y."/>
            <person name="Wu H."/>
            <person name="Li Z."/>
            <person name="Zhang Y."/>
            <person name="Yin Y."/>
            <person name="Song W."/>
            <person name="Jiang J."/>
            <person name="Jackson S.A."/>
            <person name="Wing R.A."/>
            <person name="Wang J."/>
            <person name="Chen M."/>
        </authorList>
    </citation>
    <scope>NUCLEOTIDE SEQUENCE [LARGE SCALE GENOMIC DNA]</scope>
    <source>
        <strain evidence="1">cv. IRGC 101232</strain>
    </source>
</reference>
<dbReference type="HOGENOM" id="CLU_2065105_0_0_1"/>
<dbReference type="AlphaFoldDB" id="J3LLL1"/>
<keyword evidence="2" id="KW-1185">Reference proteome</keyword>
<name>J3LLL1_ORYBR</name>
<dbReference type="Proteomes" id="UP000006038">
    <property type="component" value="Chromosome 3"/>
</dbReference>
<reference evidence="1" key="2">
    <citation type="submission" date="2013-04" db="UniProtKB">
        <authorList>
            <consortium name="EnsemblPlants"/>
        </authorList>
    </citation>
    <scope>IDENTIFICATION</scope>
</reference>